<dbReference type="SUPFAM" id="SSF50685">
    <property type="entry name" value="Barwin-like endoglucanases"/>
    <property type="match status" value="1"/>
</dbReference>
<evidence type="ECO:0000256" key="2">
    <source>
        <dbReference type="ARBA" id="ARBA00023316"/>
    </source>
</evidence>
<evidence type="ECO:0000313" key="7">
    <source>
        <dbReference type="EMBL" id="MBE9114333.1"/>
    </source>
</evidence>
<organism evidence="7 8">
    <name type="scientific">Lusitaniella coriacea LEGE 07157</name>
    <dbReference type="NCBI Taxonomy" id="945747"/>
    <lineage>
        <taxon>Bacteria</taxon>
        <taxon>Bacillati</taxon>
        <taxon>Cyanobacteriota</taxon>
        <taxon>Cyanophyceae</taxon>
        <taxon>Spirulinales</taxon>
        <taxon>Lusitaniellaceae</taxon>
        <taxon>Lusitaniella</taxon>
    </lineage>
</organism>
<dbReference type="GO" id="GO:0008932">
    <property type="term" value="F:lytic endotransglycosylase activity"/>
    <property type="evidence" value="ECO:0007669"/>
    <property type="project" value="UniProtKB-UniRule"/>
</dbReference>
<dbReference type="InterPro" id="IPR034718">
    <property type="entry name" value="RlpA"/>
</dbReference>
<dbReference type="EC" id="4.2.2.-" evidence="3"/>
<dbReference type="PANTHER" id="PTHR34183:SF1">
    <property type="entry name" value="ENDOLYTIC PEPTIDOGLYCAN TRANSGLYCOSYLASE RLPA"/>
    <property type="match status" value="1"/>
</dbReference>
<keyword evidence="2 3" id="KW-0961">Cell wall biogenesis/degradation</keyword>
<dbReference type="Gene3D" id="2.40.40.10">
    <property type="entry name" value="RlpA-like domain"/>
    <property type="match status" value="1"/>
</dbReference>
<keyword evidence="3" id="KW-0564">Palmitate</keyword>
<feature type="signal peptide" evidence="5">
    <location>
        <begin position="1"/>
        <end position="20"/>
    </location>
</feature>
<dbReference type="RefSeq" id="WP_194027419.1">
    <property type="nucleotide sequence ID" value="NZ_JADEWZ010000001.1"/>
</dbReference>
<proteinExistence type="inferred from homology"/>
<dbReference type="EMBL" id="JADEWZ010000001">
    <property type="protein sequence ID" value="MBE9114333.1"/>
    <property type="molecule type" value="Genomic_DNA"/>
</dbReference>
<dbReference type="InterPro" id="IPR009009">
    <property type="entry name" value="RlpA-like_DPBB"/>
</dbReference>
<keyword evidence="5" id="KW-0732">Signal</keyword>
<reference evidence="7" key="1">
    <citation type="submission" date="2020-10" db="EMBL/GenBank/DDBJ databases">
        <authorList>
            <person name="Castelo-Branco R."/>
            <person name="Eusebio N."/>
            <person name="Adriana R."/>
            <person name="Vieira A."/>
            <person name="Brugerolle De Fraissinette N."/>
            <person name="Rezende De Castro R."/>
            <person name="Schneider M.P."/>
            <person name="Vasconcelos V."/>
            <person name="Leao P.N."/>
        </authorList>
    </citation>
    <scope>NUCLEOTIDE SEQUENCE</scope>
    <source>
        <strain evidence="7">LEGE 07157</strain>
    </source>
</reference>
<evidence type="ECO:0000256" key="1">
    <source>
        <dbReference type="ARBA" id="ARBA00023239"/>
    </source>
</evidence>
<dbReference type="GO" id="GO:0005886">
    <property type="term" value="C:plasma membrane"/>
    <property type="evidence" value="ECO:0007669"/>
    <property type="project" value="UniProtKB-SubCell"/>
</dbReference>
<dbReference type="AlphaFoldDB" id="A0A8J7AM27"/>
<dbReference type="PANTHER" id="PTHR34183">
    <property type="entry name" value="ENDOLYTIC PEPTIDOGLYCAN TRANSGLYCOSYLASE RLPA"/>
    <property type="match status" value="1"/>
</dbReference>
<evidence type="ECO:0000259" key="6">
    <source>
        <dbReference type="Pfam" id="PF03330"/>
    </source>
</evidence>
<evidence type="ECO:0000256" key="5">
    <source>
        <dbReference type="SAM" id="SignalP"/>
    </source>
</evidence>
<evidence type="ECO:0000313" key="8">
    <source>
        <dbReference type="Proteomes" id="UP000654482"/>
    </source>
</evidence>
<dbReference type="InterPro" id="IPR012997">
    <property type="entry name" value="RplA"/>
</dbReference>
<dbReference type="GO" id="GO:0000270">
    <property type="term" value="P:peptidoglycan metabolic process"/>
    <property type="evidence" value="ECO:0007669"/>
    <property type="project" value="UniProtKB-UniRule"/>
</dbReference>
<protein>
    <recommendedName>
        <fullName evidence="3">Probable endolytic peptidoglycan transglycosylase RlpA</fullName>
        <ecNumber evidence="3">4.2.2.-</ecNumber>
    </recommendedName>
</protein>
<dbReference type="HAMAP" id="MF_02071">
    <property type="entry name" value="RlpA"/>
    <property type="match status" value="1"/>
</dbReference>
<comment type="subcellular location">
    <subcellularLocation>
        <location evidence="3">Cell membrane</location>
        <topology evidence="3">Lipid-anchor</topology>
    </subcellularLocation>
</comment>
<comment type="function">
    <text evidence="3">Lytic transglycosylase with a strong preference for naked glycan strands that lack stem peptides.</text>
</comment>
<sequence>MPLLKLAWVTSCLSFLLACGQDLLKLPDRWVTIQPIEAVSRIHSSWKTPTALSFIASSNTEISPRFRVAFRTNQSLEATGGLTQITLNQYRAMGQPLYWREPLKKSFCQVVETPQKSTVEVVSAWAVQGSDISEQNLTGKFGRVLKNLFNWAEPVKSPAEPETEIVVALETSRSGSWEQGALTQGVVQAQQSPRKIERQQGKQSKYEVRVNRRAIARFFKKQQAELVAQRLQKELARTDFDPSTIQPGFREGEPAIIAGDRLLFAIGKALVPDSQLNRELSAINWANQLRVVLGVTPLEFVEAQVKMYGLKETDKTFNGYASWYGDYFHGRKTANGEIFNQHAFTAAHPSLPFNTYLKVKNLNNEESAIVRINDRGPFIAPRTIDLSWGIAQCVNVGDDGVIPYKAIVMEQYAPVDNI</sequence>
<accession>A0A8J7AM27</accession>
<keyword evidence="3" id="KW-1003">Cell membrane</keyword>
<feature type="domain" description="RlpA-like protein double-psi beta-barrel" evidence="6">
    <location>
        <begin position="317"/>
        <end position="403"/>
    </location>
</feature>
<feature type="chain" id="PRO_5035350002" description="Probable endolytic peptidoglycan transglycosylase RlpA" evidence="5">
    <location>
        <begin position="21"/>
        <end position="418"/>
    </location>
</feature>
<comment type="similarity">
    <text evidence="3 4">Belongs to the RlpA family.</text>
</comment>
<comment type="caution">
    <text evidence="7">The sequence shown here is derived from an EMBL/GenBank/DDBJ whole genome shotgun (WGS) entry which is preliminary data.</text>
</comment>
<keyword evidence="3" id="KW-0449">Lipoprotein</keyword>
<dbReference type="Pfam" id="PF03330">
    <property type="entry name" value="DPBB_1"/>
    <property type="match status" value="1"/>
</dbReference>
<keyword evidence="3" id="KW-0472">Membrane</keyword>
<evidence type="ECO:0000256" key="4">
    <source>
        <dbReference type="RuleBase" id="RU003495"/>
    </source>
</evidence>
<evidence type="ECO:0000256" key="3">
    <source>
        <dbReference type="HAMAP-Rule" id="MF_02071"/>
    </source>
</evidence>
<name>A0A8J7AM27_9CYAN</name>
<dbReference type="Proteomes" id="UP000654482">
    <property type="component" value="Unassembled WGS sequence"/>
</dbReference>
<keyword evidence="8" id="KW-1185">Reference proteome</keyword>
<dbReference type="GO" id="GO:0071555">
    <property type="term" value="P:cell wall organization"/>
    <property type="evidence" value="ECO:0007669"/>
    <property type="project" value="UniProtKB-KW"/>
</dbReference>
<dbReference type="CDD" id="cd22268">
    <property type="entry name" value="DPBB_RlpA-like"/>
    <property type="match status" value="1"/>
</dbReference>
<dbReference type="NCBIfam" id="TIGR00413">
    <property type="entry name" value="rlpA"/>
    <property type="match status" value="1"/>
</dbReference>
<gene>
    <name evidence="3" type="primary">rlpA</name>
    <name evidence="7" type="ORF">IQ249_00330</name>
</gene>
<dbReference type="PROSITE" id="PS51257">
    <property type="entry name" value="PROKAR_LIPOPROTEIN"/>
    <property type="match status" value="1"/>
</dbReference>
<keyword evidence="1 3" id="KW-0456">Lyase</keyword>
<dbReference type="InterPro" id="IPR036908">
    <property type="entry name" value="RlpA-like_sf"/>
</dbReference>